<dbReference type="SUPFAM" id="SSF53955">
    <property type="entry name" value="Lysozyme-like"/>
    <property type="match status" value="1"/>
</dbReference>
<sequence length="265" mass="27815">MAHAAASSTARRMGLGPGAEHRRRPPRLRYGGRGRRTRTTGGDVDGTCTLGHPCSGPRETVEPVTTPGTASRSRPISELPDSDWVNDLSSRTGIPERPLRAYAGAAIRASEESPKCGIGWNTLAGIGFVESEHGTIHGSEIGADGIARPDIIGIALTGESSLAIRDTDGGELDGDTIWDRAVGPMQFIPETWSQWGADGNGDRVSDPQNIDDSALAAARYLCFAGGDLTDPSAWIAAVHAYNPSIDYNNRVADVAGHYAAATASP</sequence>
<feature type="compositionally biased region" description="Basic residues" evidence="1">
    <location>
        <begin position="21"/>
        <end position="38"/>
    </location>
</feature>
<dbReference type="CDD" id="cd13399">
    <property type="entry name" value="Slt35-like"/>
    <property type="match status" value="1"/>
</dbReference>
<gene>
    <name evidence="2" type="ORF">FM119_09095</name>
</gene>
<accession>A0A1R4JR26</accession>
<dbReference type="InterPro" id="IPR043426">
    <property type="entry name" value="MltB-like"/>
</dbReference>
<dbReference type="EMBL" id="FUKR01000051">
    <property type="protein sequence ID" value="SJN34731.1"/>
    <property type="molecule type" value="Genomic_DNA"/>
</dbReference>
<name>A0A1R4JR26_9MICO</name>
<dbReference type="GO" id="GO:0009253">
    <property type="term" value="P:peptidoglycan catabolic process"/>
    <property type="evidence" value="ECO:0007669"/>
    <property type="project" value="TreeGrafter"/>
</dbReference>
<dbReference type="GO" id="GO:0008933">
    <property type="term" value="F:peptidoglycan lytic transglycosylase activity"/>
    <property type="evidence" value="ECO:0007669"/>
    <property type="project" value="TreeGrafter"/>
</dbReference>
<dbReference type="Gene3D" id="1.10.530.10">
    <property type="match status" value="1"/>
</dbReference>
<dbReference type="AlphaFoldDB" id="A0A1R4JR26"/>
<evidence type="ECO:0000313" key="3">
    <source>
        <dbReference type="Proteomes" id="UP000196778"/>
    </source>
</evidence>
<dbReference type="PANTHER" id="PTHR30163:SF8">
    <property type="entry name" value="LYTIC MUREIN TRANSGLYCOSYLASE"/>
    <property type="match status" value="1"/>
</dbReference>
<protein>
    <recommendedName>
        <fullName evidence="4">Transglycosylase SLT domain-containing protein</fullName>
    </recommendedName>
</protein>
<dbReference type="PANTHER" id="PTHR30163">
    <property type="entry name" value="MEMBRANE-BOUND LYTIC MUREIN TRANSGLYCOSYLASE B"/>
    <property type="match status" value="1"/>
</dbReference>
<dbReference type="InterPro" id="IPR023346">
    <property type="entry name" value="Lysozyme-like_dom_sf"/>
</dbReference>
<evidence type="ECO:0000256" key="1">
    <source>
        <dbReference type="SAM" id="MobiDB-lite"/>
    </source>
</evidence>
<evidence type="ECO:0000313" key="2">
    <source>
        <dbReference type="EMBL" id="SJN34731.1"/>
    </source>
</evidence>
<feature type="compositionally biased region" description="Polar residues" evidence="1">
    <location>
        <begin position="1"/>
        <end position="10"/>
    </location>
</feature>
<feature type="region of interest" description="Disordered" evidence="1">
    <location>
        <begin position="1"/>
        <end position="90"/>
    </location>
</feature>
<keyword evidence="3" id="KW-1185">Reference proteome</keyword>
<dbReference type="Proteomes" id="UP000196778">
    <property type="component" value="Unassembled WGS sequence"/>
</dbReference>
<reference evidence="3" key="1">
    <citation type="submission" date="2017-02" db="EMBL/GenBank/DDBJ databases">
        <authorList>
            <person name="Dridi B."/>
        </authorList>
    </citation>
    <scope>NUCLEOTIDE SEQUENCE [LARGE SCALE GENOMIC DNA]</scope>
    <source>
        <strain evidence="3">EB411</strain>
    </source>
</reference>
<organism evidence="2 3">
    <name type="scientific">Mycetocola reblochoni REB411</name>
    <dbReference type="NCBI Taxonomy" id="1255698"/>
    <lineage>
        <taxon>Bacteria</taxon>
        <taxon>Bacillati</taxon>
        <taxon>Actinomycetota</taxon>
        <taxon>Actinomycetes</taxon>
        <taxon>Micrococcales</taxon>
        <taxon>Microbacteriaceae</taxon>
        <taxon>Mycetocola</taxon>
    </lineage>
</organism>
<evidence type="ECO:0008006" key="4">
    <source>
        <dbReference type="Google" id="ProtNLM"/>
    </source>
</evidence>
<proteinExistence type="predicted"/>
<feature type="compositionally biased region" description="Low complexity" evidence="1">
    <location>
        <begin position="39"/>
        <end position="51"/>
    </location>
</feature>